<dbReference type="PANTHER" id="PTHR43033:SF1">
    <property type="entry name" value="TRNA(ILE)-LYSIDINE SYNTHASE-RELATED"/>
    <property type="match status" value="1"/>
</dbReference>
<keyword evidence="3 8" id="KW-0436">Ligase</keyword>
<comment type="function">
    <text evidence="8">Ligates lysine onto the cytidine present at position 34 of the AUA codon-specific tRNA(Ile) that contains the anticodon CAU, in an ATP-dependent manner. Cytidine is converted to lysidine, thus changing the amino acid specificity of the tRNA from methionine to isoleucine.</text>
</comment>
<comment type="subcellular location">
    <subcellularLocation>
        <location evidence="1 8">Cytoplasm</location>
    </subcellularLocation>
</comment>
<dbReference type="SMART" id="SM00977">
    <property type="entry name" value="TilS_C"/>
    <property type="match status" value="1"/>
</dbReference>
<dbReference type="EC" id="6.3.4.19" evidence="8"/>
<evidence type="ECO:0000313" key="10">
    <source>
        <dbReference type="EMBL" id="SFG20138.1"/>
    </source>
</evidence>
<sequence>MAFRDRLKESIRRMGLLERGDTVLVGVSGGPDSMALLHALWRLSDEEDWRIVAVHVNHQLRGEASEADQAYVEARCREWGIPCDVRRVDVSARLRERGGNLQDVARRLRYDAFREAAEEADADKLALAHQADDQVETVLMRFLRGTGVGGLAGIPPSRPWHGRRLVRPLLPFFREEIEAYCREEGLQPRRDESNDSLAYTRNRLRHRLIPQLAEFNPRVKEAILKLSLLAAEEEKVWERLEAEAAEKVTVRREEGEISLDVSALRRQPLALQRRLIKLHLNCLVKDGTVEIPMNAVDRVLSLAEGGTGSRLHLPGNLEAEREYGRLRLKRAEADETNSEGGVFPLAVPGVTPLPGMGGVIEARVADRSLAAEELRGRWAVFDADRLEHPLCVRPRRPGDRMRLLGLAGSKKVKDIMIDAKIPRRMRNRLPLVIHGEEIIWIPGLRRSDWAPVTKKTRRFLYLMWQPSEEE</sequence>
<dbReference type="SUPFAM" id="SSF56037">
    <property type="entry name" value="PheT/TilS domain"/>
    <property type="match status" value="1"/>
</dbReference>
<dbReference type="GO" id="GO:0005524">
    <property type="term" value="F:ATP binding"/>
    <property type="evidence" value="ECO:0007669"/>
    <property type="project" value="UniProtKB-UniRule"/>
</dbReference>
<dbReference type="HAMAP" id="MF_01161">
    <property type="entry name" value="tRNA_Ile_lys_synt"/>
    <property type="match status" value="1"/>
</dbReference>
<evidence type="ECO:0000259" key="9">
    <source>
        <dbReference type="SMART" id="SM00977"/>
    </source>
</evidence>
<dbReference type="Pfam" id="PF11734">
    <property type="entry name" value="TilS_C"/>
    <property type="match status" value="1"/>
</dbReference>
<dbReference type="Pfam" id="PF01171">
    <property type="entry name" value="ATP_bind_3"/>
    <property type="match status" value="1"/>
</dbReference>
<dbReference type="SUPFAM" id="SSF82829">
    <property type="entry name" value="MesJ substrate recognition domain-like"/>
    <property type="match status" value="1"/>
</dbReference>
<feature type="binding site" evidence="8">
    <location>
        <begin position="28"/>
        <end position="33"/>
    </location>
    <ligand>
        <name>ATP</name>
        <dbReference type="ChEBI" id="CHEBI:30616"/>
    </ligand>
</feature>
<proteinExistence type="inferred from homology"/>
<dbReference type="GO" id="GO:0005737">
    <property type="term" value="C:cytoplasm"/>
    <property type="evidence" value="ECO:0007669"/>
    <property type="project" value="UniProtKB-SubCell"/>
</dbReference>
<dbReference type="GO" id="GO:0006400">
    <property type="term" value="P:tRNA modification"/>
    <property type="evidence" value="ECO:0007669"/>
    <property type="project" value="UniProtKB-UniRule"/>
</dbReference>
<evidence type="ECO:0000256" key="6">
    <source>
        <dbReference type="ARBA" id="ARBA00022840"/>
    </source>
</evidence>
<keyword evidence="11" id="KW-1185">Reference proteome</keyword>
<dbReference type="InterPro" id="IPR012094">
    <property type="entry name" value="tRNA_Ile_lys_synt"/>
</dbReference>
<evidence type="ECO:0000256" key="5">
    <source>
        <dbReference type="ARBA" id="ARBA00022741"/>
    </source>
</evidence>
<evidence type="ECO:0000256" key="3">
    <source>
        <dbReference type="ARBA" id="ARBA00022598"/>
    </source>
</evidence>
<evidence type="ECO:0000256" key="8">
    <source>
        <dbReference type="HAMAP-Rule" id="MF_01161"/>
    </source>
</evidence>
<evidence type="ECO:0000256" key="7">
    <source>
        <dbReference type="ARBA" id="ARBA00048539"/>
    </source>
</evidence>
<dbReference type="SUPFAM" id="SSF52402">
    <property type="entry name" value="Adenine nucleotide alpha hydrolases-like"/>
    <property type="match status" value="1"/>
</dbReference>
<dbReference type="Gene3D" id="3.40.50.620">
    <property type="entry name" value="HUPs"/>
    <property type="match status" value="1"/>
</dbReference>
<evidence type="ECO:0000313" key="11">
    <source>
        <dbReference type="Proteomes" id="UP000198661"/>
    </source>
</evidence>
<comment type="similarity">
    <text evidence="8">Belongs to the tRNA(Ile)-lysidine synthase family.</text>
</comment>
<name>A0A1I2PVR9_9BACL</name>
<dbReference type="Gene3D" id="3.30.465.60">
    <property type="match status" value="1"/>
</dbReference>
<keyword evidence="2 8" id="KW-0963">Cytoplasm</keyword>
<organism evidence="10 11">
    <name type="scientific">Planifilum fulgidum</name>
    <dbReference type="NCBI Taxonomy" id="201973"/>
    <lineage>
        <taxon>Bacteria</taxon>
        <taxon>Bacillati</taxon>
        <taxon>Bacillota</taxon>
        <taxon>Bacilli</taxon>
        <taxon>Bacillales</taxon>
        <taxon>Thermoactinomycetaceae</taxon>
        <taxon>Planifilum</taxon>
    </lineage>
</organism>
<dbReference type="CDD" id="cd01992">
    <property type="entry name" value="TilS_N"/>
    <property type="match status" value="1"/>
</dbReference>
<dbReference type="InterPro" id="IPR012796">
    <property type="entry name" value="Lysidine-tRNA-synth_C"/>
</dbReference>
<comment type="domain">
    <text evidence="8">The N-terminal region contains the highly conserved SGGXDS motif, predicted to be a P-loop motif involved in ATP binding.</text>
</comment>
<accession>A0A1I2PVR9</accession>
<dbReference type="STRING" id="201973.SAMN04488025_12054"/>
<dbReference type="GO" id="GO:0032267">
    <property type="term" value="F:tRNA(Ile)-lysidine synthase activity"/>
    <property type="evidence" value="ECO:0007669"/>
    <property type="project" value="UniProtKB-EC"/>
</dbReference>
<dbReference type="InterPro" id="IPR011063">
    <property type="entry name" value="TilS/TtcA_N"/>
</dbReference>
<dbReference type="Proteomes" id="UP000198661">
    <property type="component" value="Unassembled WGS sequence"/>
</dbReference>
<keyword evidence="6 8" id="KW-0067">ATP-binding</keyword>
<dbReference type="InterPro" id="IPR012795">
    <property type="entry name" value="tRNA_Ile_lys_synt_N"/>
</dbReference>
<keyword evidence="5 8" id="KW-0547">Nucleotide-binding</keyword>
<dbReference type="EMBL" id="FOOK01000020">
    <property type="protein sequence ID" value="SFG20138.1"/>
    <property type="molecule type" value="Genomic_DNA"/>
</dbReference>
<protein>
    <recommendedName>
        <fullName evidence="8">tRNA(Ile)-lysidine synthase</fullName>
        <ecNumber evidence="8">6.3.4.19</ecNumber>
    </recommendedName>
    <alternativeName>
        <fullName evidence="8">tRNA(Ile)-2-lysyl-cytidine synthase</fullName>
    </alternativeName>
    <alternativeName>
        <fullName evidence="8">tRNA(Ile)-lysidine synthetase</fullName>
    </alternativeName>
</protein>
<dbReference type="RefSeq" id="WP_177199123.1">
    <property type="nucleotide sequence ID" value="NZ_FOOK01000020.1"/>
</dbReference>
<dbReference type="AlphaFoldDB" id="A0A1I2PVR9"/>
<dbReference type="NCBIfam" id="TIGR02433">
    <property type="entry name" value="lysidine_TilS_C"/>
    <property type="match status" value="1"/>
</dbReference>
<gene>
    <name evidence="8" type="primary">tilS</name>
    <name evidence="10" type="ORF">SAMN04488025_12054</name>
</gene>
<evidence type="ECO:0000256" key="1">
    <source>
        <dbReference type="ARBA" id="ARBA00004496"/>
    </source>
</evidence>
<dbReference type="PANTHER" id="PTHR43033">
    <property type="entry name" value="TRNA(ILE)-LYSIDINE SYNTHASE-RELATED"/>
    <property type="match status" value="1"/>
</dbReference>
<keyword evidence="4 8" id="KW-0819">tRNA processing</keyword>
<dbReference type="NCBIfam" id="TIGR02432">
    <property type="entry name" value="lysidine_TilS_N"/>
    <property type="match status" value="1"/>
</dbReference>
<dbReference type="InterPro" id="IPR014729">
    <property type="entry name" value="Rossmann-like_a/b/a_fold"/>
</dbReference>
<feature type="domain" description="Lysidine-tRNA(Ile) synthetase C-terminal" evidence="9">
    <location>
        <begin position="390"/>
        <end position="464"/>
    </location>
</feature>
<evidence type="ECO:0000256" key="2">
    <source>
        <dbReference type="ARBA" id="ARBA00022490"/>
    </source>
</evidence>
<comment type="catalytic activity">
    <reaction evidence="7 8">
        <text>cytidine(34) in tRNA(Ile2) + L-lysine + ATP = lysidine(34) in tRNA(Ile2) + AMP + diphosphate + H(+)</text>
        <dbReference type="Rhea" id="RHEA:43744"/>
        <dbReference type="Rhea" id="RHEA-COMP:10625"/>
        <dbReference type="Rhea" id="RHEA-COMP:10670"/>
        <dbReference type="ChEBI" id="CHEBI:15378"/>
        <dbReference type="ChEBI" id="CHEBI:30616"/>
        <dbReference type="ChEBI" id="CHEBI:32551"/>
        <dbReference type="ChEBI" id="CHEBI:33019"/>
        <dbReference type="ChEBI" id="CHEBI:82748"/>
        <dbReference type="ChEBI" id="CHEBI:83665"/>
        <dbReference type="ChEBI" id="CHEBI:456215"/>
        <dbReference type="EC" id="6.3.4.19"/>
    </reaction>
</comment>
<reference evidence="10 11" key="1">
    <citation type="submission" date="2016-10" db="EMBL/GenBank/DDBJ databases">
        <authorList>
            <person name="de Groot N.N."/>
        </authorList>
    </citation>
    <scope>NUCLEOTIDE SEQUENCE [LARGE SCALE GENOMIC DNA]</scope>
    <source>
        <strain evidence="10 11">DSM 44945</strain>
    </source>
</reference>
<evidence type="ECO:0000256" key="4">
    <source>
        <dbReference type="ARBA" id="ARBA00022694"/>
    </source>
</evidence>